<dbReference type="Proteomes" id="UP000756132">
    <property type="component" value="Chromosome 1"/>
</dbReference>
<dbReference type="EMBL" id="CP090163">
    <property type="protein sequence ID" value="UJO11786.1"/>
    <property type="molecule type" value="Genomic_DNA"/>
</dbReference>
<dbReference type="KEGG" id="ffu:CLAFUR5_01416"/>
<keyword evidence="4" id="KW-1185">Reference proteome</keyword>
<gene>
    <name evidence="3" type="ORF">CLAFUR5_01416</name>
</gene>
<dbReference type="OMA" id="FGPAFPM"/>
<feature type="compositionally biased region" description="Pro residues" evidence="2">
    <location>
        <begin position="433"/>
        <end position="450"/>
    </location>
</feature>
<feature type="compositionally biased region" description="Low complexity" evidence="2">
    <location>
        <begin position="466"/>
        <end position="500"/>
    </location>
</feature>
<dbReference type="InterPro" id="IPR036427">
    <property type="entry name" value="Bromodomain-like_sf"/>
</dbReference>
<accession>A0A9Q8L6P0</accession>
<evidence type="ECO:0000256" key="1">
    <source>
        <dbReference type="ARBA" id="ARBA00023117"/>
    </source>
</evidence>
<evidence type="ECO:0000313" key="3">
    <source>
        <dbReference type="EMBL" id="UJO11786.1"/>
    </source>
</evidence>
<feature type="compositionally biased region" description="Polar residues" evidence="2">
    <location>
        <begin position="183"/>
        <end position="219"/>
    </location>
</feature>
<reference evidence="3" key="1">
    <citation type="submission" date="2021-12" db="EMBL/GenBank/DDBJ databases">
        <authorList>
            <person name="Zaccaron A."/>
            <person name="Stergiopoulos I."/>
        </authorList>
    </citation>
    <scope>NUCLEOTIDE SEQUENCE</scope>
    <source>
        <strain evidence="3">Race5_Kim</strain>
    </source>
</reference>
<dbReference type="SUPFAM" id="SSF47370">
    <property type="entry name" value="Bromodomain"/>
    <property type="match status" value="1"/>
</dbReference>
<dbReference type="OrthoDB" id="21449at2759"/>
<dbReference type="GeneID" id="71981294"/>
<dbReference type="Gene3D" id="1.20.920.10">
    <property type="entry name" value="Bromodomain-like"/>
    <property type="match status" value="1"/>
</dbReference>
<evidence type="ECO:0008006" key="5">
    <source>
        <dbReference type="Google" id="ProtNLM"/>
    </source>
</evidence>
<feature type="compositionally biased region" description="Polar residues" evidence="2">
    <location>
        <begin position="165"/>
        <end position="174"/>
    </location>
</feature>
<dbReference type="PANTHER" id="PTHR15398">
    <property type="entry name" value="BROMODOMAIN-CONTAINING PROTEIN 8"/>
    <property type="match status" value="1"/>
</dbReference>
<dbReference type="AlphaFoldDB" id="A0A9Q8L6P0"/>
<evidence type="ECO:0000256" key="2">
    <source>
        <dbReference type="SAM" id="MobiDB-lite"/>
    </source>
</evidence>
<dbReference type="RefSeq" id="XP_047756152.1">
    <property type="nucleotide sequence ID" value="XM_047900564.1"/>
</dbReference>
<dbReference type="PANTHER" id="PTHR15398:SF4">
    <property type="entry name" value="BROMODOMAIN-CONTAINING PROTEIN 8 ISOFORM X1"/>
    <property type="match status" value="1"/>
</dbReference>
<sequence>MTTLPTAYTALESLLLFQALRKDGVKHGCFSRISDHLQKIPLIRNDPDYDAGRLSPDALRELYLRLLKDELKADGERQTNGGTHLTNAHLSPGSRKRKAPSPSLPTVQEASQHEHLLPQLVTRLYTAFRDTTVSRIKQTESKYAVLKNEIDDIEAGKWDEALQRQRASSQTQTPRPSPKPSATAHTQPNVTRPEQIKATNSASASPVLTQKPSVENVQAPSKRYSQAKIDAVMNHGPEPQDSPGHRRASSNTTLPPLSEMAPQSPRFGIPPKIPTSVPQQMQPMQHGSNQGYTHSPPAGHQSPYAPPHGHPLSGSVHSPQLQHSMSRPSSSPRPILPPPKGMQFPPPGSVQHTGSPGMPPNPYSPQQQQYHPQMPPQHHQAQHRMPPGVSPTSEVPPRGYPSTPTPAHGSAYYQQPLPYDNRRTSYPMQQQPQHPPPYPHQSHPTQPPQPGGGYMLPPFHQDPSKPMQQQQPIRPQQSPMPMQGQHQYPPHGHHTPATAPRLQPAPPRPILSSQFLSALATPPRPKVRPLWKEAYRPSLLQTAVVLPPRPEIEPLSPVLKRAKSPIRSSRSSRKDNVPTIEKPAQVETSSKKRGTKRRSNVRDRSPHSVVSSTADGSLRARTRSQSVSTVAGVYPPSEDRPASRNGVKAEPSTPANVLEDDDSTTAPSTANAPGMMTRKRRGTLQSQPLPPSKRKRHESPVAASDDRETLPTPPRSTTVMATRNFNKMSSAIMNDITSHKHASYFAKEVRDNDAPGYSEIILQPQNLKSIRAAITAGGRAIAAASSSLESPPSGTPGASTTTVELERAADLIPPKAIVNGAQLEKELMRMFANAYMFNPGEDGMALSTKEMFEDVEQKISNWRGTEREAGGDDDDEGKGKRRKV</sequence>
<name>A0A9Q8L6P0_PASFU</name>
<feature type="compositionally biased region" description="Polar residues" evidence="2">
    <location>
        <begin position="276"/>
        <end position="293"/>
    </location>
</feature>
<protein>
    <recommendedName>
        <fullName evidence="5">Bromo domain-containing protein</fullName>
    </recommendedName>
</protein>
<feature type="region of interest" description="Disordered" evidence="2">
    <location>
        <begin position="856"/>
        <end position="884"/>
    </location>
</feature>
<keyword evidence="1" id="KW-0103">Bromodomain</keyword>
<feature type="region of interest" description="Disordered" evidence="2">
    <location>
        <begin position="162"/>
        <end position="718"/>
    </location>
</feature>
<dbReference type="GO" id="GO:0035267">
    <property type="term" value="C:NuA4 histone acetyltransferase complex"/>
    <property type="evidence" value="ECO:0007669"/>
    <property type="project" value="TreeGrafter"/>
</dbReference>
<evidence type="ECO:0000313" key="4">
    <source>
        <dbReference type="Proteomes" id="UP000756132"/>
    </source>
</evidence>
<feature type="compositionally biased region" description="Polar residues" evidence="2">
    <location>
        <begin position="78"/>
        <end position="89"/>
    </location>
</feature>
<feature type="compositionally biased region" description="Low complexity" evidence="2">
    <location>
        <begin position="324"/>
        <end position="333"/>
    </location>
</feature>
<dbReference type="GO" id="GO:0006325">
    <property type="term" value="P:chromatin organization"/>
    <property type="evidence" value="ECO:0007669"/>
    <property type="project" value="UniProtKB-ARBA"/>
</dbReference>
<feature type="compositionally biased region" description="Low complexity" evidence="2">
    <location>
        <begin position="364"/>
        <end position="387"/>
    </location>
</feature>
<proteinExistence type="predicted"/>
<reference evidence="3" key="2">
    <citation type="journal article" date="2022" name="Microb. Genom.">
        <title>A chromosome-scale genome assembly of the tomato pathogen Cladosporium fulvum reveals a compartmentalized genome architecture and the presence of a dispensable chromosome.</title>
        <authorList>
            <person name="Zaccaron A.Z."/>
            <person name="Chen L.H."/>
            <person name="Samaras A."/>
            <person name="Stergiopoulos I."/>
        </authorList>
    </citation>
    <scope>NUCLEOTIDE SEQUENCE</scope>
    <source>
        <strain evidence="3">Race5_Kim</strain>
    </source>
</reference>
<feature type="region of interest" description="Disordered" evidence="2">
    <location>
        <begin position="74"/>
        <end position="115"/>
    </location>
</feature>
<organism evidence="3 4">
    <name type="scientific">Passalora fulva</name>
    <name type="common">Tomato leaf mold</name>
    <name type="synonym">Cladosporium fulvum</name>
    <dbReference type="NCBI Taxonomy" id="5499"/>
    <lineage>
        <taxon>Eukaryota</taxon>
        <taxon>Fungi</taxon>
        <taxon>Dikarya</taxon>
        <taxon>Ascomycota</taxon>
        <taxon>Pezizomycotina</taxon>
        <taxon>Dothideomycetes</taxon>
        <taxon>Dothideomycetidae</taxon>
        <taxon>Mycosphaerellales</taxon>
        <taxon>Mycosphaerellaceae</taxon>
        <taxon>Fulvia</taxon>
    </lineage>
</organism>
<feature type="compositionally biased region" description="Pro residues" evidence="2">
    <location>
        <begin position="334"/>
        <end position="348"/>
    </location>
</feature>